<gene>
    <name evidence="1" type="ORF">PEDI_35610</name>
</gene>
<comment type="caution">
    <text evidence="1">The sequence shown here is derived from an EMBL/GenBank/DDBJ whole genome shotgun (WGS) entry which is preliminary data.</text>
</comment>
<accession>A0AAN5AL92</accession>
<keyword evidence="2" id="KW-1185">Reference proteome</keyword>
<name>A0AAN5AL92_9BACT</name>
<evidence type="ECO:0000313" key="1">
    <source>
        <dbReference type="EMBL" id="GJM63009.1"/>
    </source>
</evidence>
<reference evidence="1 2" key="1">
    <citation type="submission" date="2021-12" db="EMBL/GenBank/DDBJ databases">
        <title>Genome sequencing of bacteria with rrn-lacking chromosome and rrn-plasmid.</title>
        <authorList>
            <person name="Anda M."/>
            <person name="Iwasaki W."/>
        </authorList>
    </citation>
    <scope>NUCLEOTIDE SEQUENCE [LARGE SCALE GENOMIC DNA]</scope>
    <source>
        <strain evidence="1 2">NBRC 15940</strain>
    </source>
</reference>
<dbReference type="EMBL" id="BQKE01000002">
    <property type="protein sequence ID" value="GJM63009.1"/>
    <property type="molecule type" value="Genomic_DNA"/>
</dbReference>
<evidence type="ECO:0000313" key="2">
    <source>
        <dbReference type="Proteomes" id="UP001310022"/>
    </source>
</evidence>
<sequence>MNYQIVTTMKKIAFFLIILFYSIGISVASADNKGTFEVNGPSKLTHGVPLPSGMELIGTEINEKQGAWEFSFEGNAKSGIEEYARALRAKGWNIEYVAGNQDLWGGAAQLEANDGQRYLQMVIEGAEDHHRAQMKIFENRPEDIKIQY</sequence>
<organism evidence="1 2">
    <name type="scientific">Persicobacter diffluens</name>
    <dbReference type="NCBI Taxonomy" id="981"/>
    <lineage>
        <taxon>Bacteria</taxon>
        <taxon>Pseudomonadati</taxon>
        <taxon>Bacteroidota</taxon>
        <taxon>Cytophagia</taxon>
        <taxon>Cytophagales</taxon>
        <taxon>Persicobacteraceae</taxon>
        <taxon>Persicobacter</taxon>
    </lineage>
</organism>
<dbReference type="AlphaFoldDB" id="A0AAN5AL92"/>
<proteinExistence type="predicted"/>
<protein>
    <submittedName>
        <fullName evidence="1">Uncharacterized protein</fullName>
    </submittedName>
</protein>
<dbReference type="Proteomes" id="UP001310022">
    <property type="component" value="Unassembled WGS sequence"/>
</dbReference>